<dbReference type="GO" id="GO:0006433">
    <property type="term" value="P:prolyl-tRNA aminoacylation"/>
    <property type="evidence" value="ECO:0007669"/>
    <property type="project" value="TreeGrafter"/>
</dbReference>
<dbReference type="EMBL" id="BARU01035727">
    <property type="protein sequence ID" value="GAH83770.1"/>
    <property type="molecule type" value="Genomic_DNA"/>
</dbReference>
<dbReference type="Pfam" id="PF03129">
    <property type="entry name" value="HGTP_anticodon"/>
    <property type="match status" value="1"/>
</dbReference>
<comment type="caution">
    <text evidence="3">The sequence shown here is derived from an EMBL/GenBank/DDBJ whole genome shotgun (WGS) entry which is preliminary data.</text>
</comment>
<organism evidence="3">
    <name type="scientific">marine sediment metagenome</name>
    <dbReference type="NCBI Taxonomy" id="412755"/>
    <lineage>
        <taxon>unclassified sequences</taxon>
        <taxon>metagenomes</taxon>
        <taxon>ecological metagenomes</taxon>
    </lineage>
</organism>
<dbReference type="InterPro" id="IPR050062">
    <property type="entry name" value="Pro-tRNA_synthetase"/>
</dbReference>
<dbReference type="InterPro" id="IPR004154">
    <property type="entry name" value="Anticodon-bd"/>
</dbReference>
<dbReference type="Gene3D" id="3.30.930.10">
    <property type="entry name" value="Bira Bifunctional Protein, Domain 2"/>
    <property type="match status" value="1"/>
</dbReference>
<feature type="non-terminal residue" evidence="3">
    <location>
        <position position="254"/>
    </location>
</feature>
<dbReference type="SUPFAM" id="SSF55681">
    <property type="entry name" value="Class II aaRS and biotin synthetases"/>
    <property type="match status" value="1"/>
</dbReference>
<evidence type="ECO:0000313" key="3">
    <source>
        <dbReference type="EMBL" id="GAH83770.1"/>
    </source>
</evidence>
<evidence type="ECO:0000259" key="1">
    <source>
        <dbReference type="Pfam" id="PF00587"/>
    </source>
</evidence>
<evidence type="ECO:0000259" key="2">
    <source>
        <dbReference type="Pfam" id="PF03129"/>
    </source>
</evidence>
<dbReference type="GO" id="GO:0005829">
    <property type="term" value="C:cytosol"/>
    <property type="evidence" value="ECO:0007669"/>
    <property type="project" value="TreeGrafter"/>
</dbReference>
<dbReference type="PANTHER" id="PTHR42753">
    <property type="entry name" value="MITOCHONDRIAL RIBOSOME PROTEIN L39/PROLYL-TRNA LIGASE FAMILY MEMBER"/>
    <property type="match status" value="1"/>
</dbReference>
<dbReference type="SUPFAM" id="SSF52954">
    <property type="entry name" value="Class II aaRS ABD-related"/>
    <property type="match status" value="1"/>
</dbReference>
<accession>X1JQQ6</accession>
<reference evidence="3" key="1">
    <citation type="journal article" date="2014" name="Front. Microbiol.">
        <title>High frequency of phylogenetically diverse reductive dehalogenase-homologous genes in deep subseafloor sedimentary metagenomes.</title>
        <authorList>
            <person name="Kawai M."/>
            <person name="Futagami T."/>
            <person name="Toyoda A."/>
            <person name="Takaki Y."/>
            <person name="Nishi S."/>
            <person name="Hori S."/>
            <person name="Arai W."/>
            <person name="Tsubouchi T."/>
            <person name="Morono Y."/>
            <person name="Uchiyama I."/>
            <person name="Ito T."/>
            <person name="Fujiyama A."/>
            <person name="Inagaki F."/>
            <person name="Takami H."/>
        </authorList>
    </citation>
    <scope>NUCLEOTIDE SEQUENCE</scope>
    <source>
        <strain evidence="3">Expedition CK06-06</strain>
    </source>
</reference>
<sequence>MYDAYCRILERIGLQYKVVEADTGLIGGKFSHEFMVLAENGEEKLVFCPGCGYSANYEMSKSISESGKENKDNKINKCGDFTYPQQGDRCINCGKELKIEKGIEIGHIFKLGDKYSEKLDARFLDVDGKLKPLVMGCYGIGVSRILAAVIEQLHDDKGIIWPPSIAPFTVNIIVTTEKNKELSKASDMIYKTLKELNVEVLYDDRDVSAGIKFKDSDLIGIPVRFILGRKFLDSRLIDVEYRKDGKRVELPVDS</sequence>
<feature type="domain" description="Aminoacyl-tRNA synthetase class II (G/ P/ S/T)" evidence="1">
    <location>
        <begin position="4"/>
        <end position="152"/>
    </location>
</feature>
<dbReference type="Gene3D" id="3.40.50.800">
    <property type="entry name" value="Anticodon-binding domain"/>
    <property type="match status" value="1"/>
</dbReference>
<dbReference type="GO" id="GO:0005524">
    <property type="term" value="F:ATP binding"/>
    <property type="evidence" value="ECO:0007669"/>
    <property type="project" value="InterPro"/>
</dbReference>
<dbReference type="InterPro" id="IPR002314">
    <property type="entry name" value="aa-tRNA-synt_IIb"/>
</dbReference>
<evidence type="ECO:0008006" key="4">
    <source>
        <dbReference type="Google" id="ProtNLM"/>
    </source>
</evidence>
<feature type="domain" description="Anticodon-binding" evidence="2">
    <location>
        <begin position="170"/>
        <end position="253"/>
    </location>
</feature>
<dbReference type="AlphaFoldDB" id="X1JQQ6"/>
<dbReference type="CDD" id="cd00861">
    <property type="entry name" value="ProRS_anticodon_short"/>
    <property type="match status" value="1"/>
</dbReference>
<dbReference type="InterPro" id="IPR044140">
    <property type="entry name" value="ProRS_anticodon_short"/>
</dbReference>
<dbReference type="PANTHER" id="PTHR42753:SF2">
    <property type="entry name" value="PROLINE--TRNA LIGASE"/>
    <property type="match status" value="1"/>
</dbReference>
<name>X1JQQ6_9ZZZZ</name>
<proteinExistence type="predicted"/>
<protein>
    <recommendedName>
        <fullName evidence="4">Aminoacyl-transfer RNA synthetases class-II family profile domain-containing protein</fullName>
    </recommendedName>
</protein>
<dbReference type="Pfam" id="PF00587">
    <property type="entry name" value="tRNA-synt_2b"/>
    <property type="match status" value="1"/>
</dbReference>
<gene>
    <name evidence="3" type="ORF">S03H2_55875</name>
</gene>
<dbReference type="GO" id="GO:0004827">
    <property type="term" value="F:proline-tRNA ligase activity"/>
    <property type="evidence" value="ECO:0007669"/>
    <property type="project" value="TreeGrafter"/>
</dbReference>
<dbReference type="InterPro" id="IPR036621">
    <property type="entry name" value="Anticodon-bd_dom_sf"/>
</dbReference>
<dbReference type="InterPro" id="IPR045864">
    <property type="entry name" value="aa-tRNA-synth_II/BPL/LPL"/>
</dbReference>